<evidence type="ECO:0000256" key="3">
    <source>
        <dbReference type="ARBA" id="ARBA00022927"/>
    </source>
</evidence>
<evidence type="ECO:0000256" key="11">
    <source>
        <dbReference type="SAM" id="MobiDB-lite"/>
    </source>
</evidence>
<dbReference type="InterPro" id="IPR036388">
    <property type="entry name" value="WH-like_DNA-bd_sf"/>
</dbReference>
<feature type="domain" description="Peroxisome membrane anchor protein Pex14p N-terminal" evidence="13">
    <location>
        <begin position="14"/>
        <end position="57"/>
    </location>
</feature>
<evidence type="ECO:0000259" key="13">
    <source>
        <dbReference type="Pfam" id="PF04695"/>
    </source>
</evidence>
<dbReference type="PANTHER" id="PTHR23058">
    <property type="entry name" value="PEROXISOMAL MEMBRANE PROTEIN PEX14"/>
    <property type="match status" value="1"/>
</dbReference>
<keyword evidence="12" id="KW-1133">Transmembrane helix</keyword>
<protein>
    <recommendedName>
        <fullName evidence="7 10">Peroxisomal membrane protein PEX14</fullName>
    </recommendedName>
    <alternativeName>
        <fullName evidence="8 10">Peroxin-14</fullName>
    </alternativeName>
</protein>
<evidence type="ECO:0000256" key="4">
    <source>
        <dbReference type="ARBA" id="ARBA00023010"/>
    </source>
</evidence>
<proteinExistence type="inferred from homology"/>
<keyword evidence="6 10" id="KW-0576">Peroxisome</keyword>
<evidence type="ECO:0000256" key="10">
    <source>
        <dbReference type="RuleBase" id="RU367032"/>
    </source>
</evidence>
<dbReference type="InterPro" id="IPR025655">
    <property type="entry name" value="PEX14"/>
</dbReference>
<evidence type="ECO:0000256" key="7">
    <source>
        <dbReference type="ARBA" id="ARBA00029502"/>
    </source>
</evidence>
<organism evidence="14 15">
    <name type="scientific">Lasius platythorax</name>
    <dbReference type="NCBI Taxonomy" id="488582"/>
    <lineage>
        <taxon>Eukaryota</taxon>
        <taxon>Metazoa</taxon>
        <taxon>Ecdysozoa</taxon>
        <taxon>Arthropoda</taxon>
        <taxon>Hexapoda</taxon>
        <taxon>Insecta</taxon>
        <taxon>Pterygota</taxon>
        <taxon>Neoptera</taxon>
        <taxon>Endopterygota</taxon>
        <taxon>Hymenoptera</taxon>
        <taxon>Apocrita</taxon>
        <taxon>Aculeata</taxon>
        <taxon>Formicoidea</taxon>
        <taxon>Formicidae</taxon>
        <taxon>Formicinae</taxon>
        <taxon>Lasius</taxon>
        <taxon>Lasius</taxon>
    </lineage>
</organism>
<reference evidence="14" key="1">
    <citation type="submission" date="2024-04" db="EMBL/GenBank/DDBJ databases">
        <authorList>
            <consortium name="Molecular Ecology Group"/>
        </authorList>
    </citation>
    <scope>NUCLEOTIDE SEQUENCE</scope>
</reference>
<feature type="compositionally biased region" description="Low complexity" evidence="11">
    <location>
        <begin position="238"/>
        <end position="249"/>
    </location>
</feature>
<evidence type="ECO:0000256" key="8">
    <source>
        <dbReference type="ARBA" id="ARBA00029691"/>
    </source>
</evidence>
<keyword evidence="15" id="KW-1185">Reference proteome</keyword>
<name>A0AAV2NHI6_9HYME</name>
<dbReference type="EMBL" id="OZ034825">
    <property type="protein sequence ID" value="CAL1679671.1"/>
    <property type="molecule type" value="Genomic_DNA"/>
</dbReference>
<keyword evidence="2 10" id="KW-0813">Transport</keyword>
<evidence type="ECO:0000256" key="6">
    <source>
        <dbReference type="ARBA" id="ARBA00023140"/>
    </source>
</evidence>
<feature type="region of interest" description="Disordered" evidence="11">
    <location>
        <begin position="214"/>
        <end position="260"/>
    </location>
</feature>
<dbReference type="Gene3D" id="1.10.10.10">
    <property type="entry name" value="Winged helix-like DNA-binding domain superfamily/Winged helix DNA-binding domain"/>
    <property type="match status" value="1"/>
</dbReference>
<dbReference type="InterPro" id="IPR006785">
    <property type="entry name" value="Pex14_N"/>
</dbReference>
<evidence type="ECO:0000256" key="5">
    <source>
        <dbReference type="ARBA" id="ARBA00023136"/>
    </source>
</evidence>
<keyword evidence="5 10" id="KW-0472">Membrane</keyword>
<accession>A0AAV2NHI6</accession>
<gene>
    <name evidence="14" type="ORF">LPLAT_LOCUS5820</name>
</gene>
<keyword evidence="4" id="KW-0811">Translocation</keyword>
<evidence type="ECO:0000256" key="2">
    <source>
        <dbReference type="ARBA" id="ARBA00022448"/>
    </source>
</evidence>
<dbReference type="GO" id="GO:1990429">
    <property type="term" value="C:peroxisomal importomer complex"/>
    <property type="evidence" value="ECO:0007669"/>
    <property type="project" value="TreeGrafter"/>
</dbReference>
<comment type="function">
    <text evidence="10">Component of the PEX13-PEX14 docking complex, a translocon channel that specifically mediates the import of peroxisomal cargo proteins bound to PEX5 receptor. The PEX13-PEX14 docking complex forms a large import pore which can be opened to a diameter of about 9 nm. Mechanistically, PEX5 receptor along with cargo proteins associates with the PEX14 subunit of the PEX13-PEX14 docking complex in the cytosol, leading to the insertion of the receptor into the organelle membrane with the concomitant translocation of the cargo into the peroxisome matrix.</text>
</comment>
<keyword evidence="12" id="KW-0812">Transmembrane</keyword>
<keyword evidence="3 10" id="KW-0653">Protein transport</keyword>
<dbReference type="PANTHER" id="PTHR23058:SF0">
    <property type="entry name" value="PEROXISOMAL MEMBRANE PROTEIN PEX14"/>
    <property type="match status" value="1"/>
</dbReference>
<comment type="similarity">
    <text evidence="1 10">Belongs to the peroxin-14 family.</text>
</comment>
<dbReference type="GO" id="GO:0005102">
    <property type="term" value="F:signaling receptor binding"/>
    <property type="evidence" value="ECO:0007669"/>
    <property type="project" value="TreeGrafter"/>
</dbReference>
<comment type="subcellular location">
    <subcellularLocation>
        <location evidence="9 10">Peroxisome membrane</location>
    </subcellularLocation>
</comment>
<dbReference type="GO" id="GO:0005778">
    <property type="term" value="C:peroxisomal membrane"/>
    <property type="evidence" value="ECO:0007669"/>
    <property type="project" value="UniProtKB-SubCell"/>
</dbReference>
<evidence type="ECO:0000256" key="12">
    <source>
        <dbReference type="SAM" id="Phobius"/>
    </source>
</evidence>
<dbReference type="AlphaFoldDB" id="A0AAV2NHI6"/>
<evidence type="ECO:0000256" key="9">
    <source>
        <dbReference type="ARBA" id="ARBA00046271"/>
    </source>
</evidence>
<dbReference type="Pfam" id="PF04695">
    <property type="entry name" value="Pex14_N"/>
    <property type="match status" value="1"/>
</dbReference>
<dbReference type="GO" id="GO:0016560">
    <property type="term" value="P:protein import into peroxisome matrix, docking"/>
    <property type="evidence" value="ECO:0007669"/>
    <property type="project" value="UniProtKB-UniRule"/>
</dbReference>
<evidence type="ECO:0000313" key="14">
    <source>
        <dbReference type="EMBL" id="CAL1679671.1"/>
    </source>
</evidence>
<dbReference type="Proteomes" id="UP001497644">
    <property type="component" value="Chromosome 2"/>
</dbReference>
<evidence type="ECO:0000313" key="15">
    <source>
        <dbReference type="Proteomes" id="UP001497644"/>
    </source>
</evidence>
<sequence length="260" mass="29360">MSDQDTNNNSLPLRESLVKTAVQFLQNPKVSSSSSMQKQEFLKRKGLTDEEIKTAFKLASVDSTTDLNAFQNQNPYTAIQMSQGPPIHSYRQTRVYQSTLLQKIQDIFNTTALIGATVYFVYWLYKKFVQPFLFGRKKKSNVEERIIELDKTVQNSMKEVKDSILKMEGDVQKLTEHQALDPTIPQLVHELKQDLSSLKALLLSRKQFPSAPASIPPWQLDATNVSQGKATEREDDAGSGSSTNNSDSSLEMIREDPPKE</sequence>
<evidence type="ECO:0000256" key="1">
    <source>
        <dbReference type="ARBA" id="ARBA00005443"/>
    </source>
</evidence>
<feature type="transmembrane region" description="Helical" evidence="12">
    <location>
        <begin position="107"/>
        <end position="125"/>
    </location>
</feature>